<proteinExistence type="inferred from homology"/>
<evidence type="ECO:0000256" key="6">
    <source>
        <dbReference type="ARBA" id="ARBA00022692"/>
    </source>
</evidence>
<evidence type="ECO:0000256" key="7">
    <source>
        <dbReference type="ARBA" id="ARBA00022989"/>
    </source>
</evidence>
<feature type="domain" description="FtsX extracellular" evidence="13">
    <location>
        <begin position="59"/>
        <end position="145"/>
    </location>
</feature>
<dbReference type="EMBL" id="PCTT01000008">
    <property type="protein sequence ID" value="PIP87357.1"/>
    <property type="molecule type" value="Genomic_DNA"/>
</dbReference>
<evidence type="ECO:0000256" key="3">
    <source>
        <dbReference type="ARBA" id="ARBA00021907"/>
    </source>
</evidence>
<dbReference type="Pfam" id="PF02687">
    <property type="entry name" value="FtsX"/>
    <property type="match status" value="1"/>
</dbReference>
<keyword evidence="7 11" id="KW-1133">Transmembrane helix</keyword>
<dbReference type="Proteomes" id="UP000231143">
    <property type="component" value="Unassembled WGS sequence"/>
</dbReference>
<comment type="subcellular location">
    <subcellularLocation>
        <location evidence="1">Cell membrane</location>
        <topology evidence="1">Multi-pass membrane protein</topology>
    </subcellularLocation>
</comment>
<keyword evidence="9 10" id="KW-0131">Cell cycle</keyword>
<evidence type="ECO:0000256" key="11">
    <source>
        <dbReference type="SAM" id="Phobius"/>
    </source>
</evidence>
<sequence>MFWTDTKRIIKTGFVSFWRNGVVTAAAVLVMTVTLFVLGSLVFLDAMLDSALGQIQSKVDINVYFTVDAPEDAMMAMKDSLEALPETASVDFVSRDEAVAEFTRKHADDQLILQALNELDDNPLGAHLNIRAKETSQYESIARFLDSENALSSEGAGIIDKINYFQNKTAIDKLSKIITSVDALSFAILIIFIIISIMIVFNTIRLAIYTSKEEISVMQLVGASHSYIRGPFIIEGMMYGFTSALFAMVLFYPVTIWLGPFTEDFFGGTNVFDYYVDNFSQMFLILILAGVVLGAISSFLAIKRYLKL</sequence>
<dbReference type="GO" id="GO:0051301">
    <property type="term" value="P:cell division"/>
    <property type="evidence" value="ECO:0007669"/>
    <property type="project" value="UniProtKB-KW"/>
</dbReference>
<protein>
    <recommendedName>
        <fullName evidence="3 10">Cell division protein FtsX</fullName>
    </recommendedName>
</protein>
<evidence type="ECO:0000256" key="8">
    <source>
        <dbReference type="ARBA" id="ARBA00023136"/>
    </source>
</evidence>
<gene>
    <name evidence="14" type="ORF">COW81_00555</name>
</gene>
<dbReference type="InterPro" id="IPR040690">
    <property type="entry name" value="FtsX_ECD"/>
</dbReference>
<evidence type="ECO:0000256" key="2">
    <source>
        <dbReference type="ARBA" id="ARBA00007379"/>
    </source>
</evidence>
<keyword evidence="8 10" id="KW-0472">Membrane</keyword>
<evidence type="ECO:0000313" key="14">
    <source>
        <dbReference type="EMBL" id="PIP87357.1"/>
    </source>
</evidence>
<dbReference type="InterPro" id="IPR004513">
    <property type="entry name" value="FtsX"/>
</dbReference>
<feature type="transmembrane region" description="Helical" evidence="11">
    <location>
        <begin position="238"/>
        <end position="259"/>
    </location>
</feature>
<dbReference type="Pfam" id="PF18075">
    <property type="entry name" value="FtsX_ECD"/>
    <property type="match status" value="1"/>
</dbReference>
<dbReference type="AlphaFoldDB" id="A0A2H0DYV0"/>
<evidence type="ECO:0000256" key="5">
    <source>
        <dbReference type="ARBA" id="ARBA00022618"/>
    </source>
</evidence>
<dbReference type="InterPro" id="IPR003838">
    <property type="entry name" value="ABC3_permease_C"/>
</dbReference>
<keyword evidence="6 11" id="KW-0812">Transmembrane</keyword>
<evidence type="ECO:0000256" key="4">
    <source>
        <dbReference type="ARBA" id="ARBA00022475"/>
    </source>
</evidence>
<feature type="transmembrane region" description="Helical" evidence="11">
    <location>
        <begin position="21"/>
        <end position="44"/>
    </location>
</feature>
<feature type="transmembrane region" description="Helical" evidence="11">
    <location>
        <begin position="279"/>
        <end position="302"/>
    </location>
</feature>
<evidence type="ECO:0000256" key="10">
    <source>
        <dbReference type="PIRNR" id="PIRNR003097"/>
    </source>
</evidence>
<dbReference type="PANTHER" id="PTHR47755:SF1">
    <property type="entry name" value="CELL DIVISION PROTEIN FTSX"/>
    <property type="match status" value="1"/>
</dbReference>
<dbReference type="Gene3D" id="3.30.70.3040">
    <property type="match status" value="1"/>
</dbReference>
<keyword evidence="4 10" id="KW-1003">Cell membrane</keyword>
<evidence type="ECO:0000259" key="13">
    <source>
        <dbReference type="Pfam" id="PF18075"/>
    </source>
</evidence>
<dbReference type="PANTHER" id="PTHR47755">
    <property type="entry name" value="CELL DIVISION PROTEIN FTSX"/>
    <property type="match status" value="1"/>
</dbReference>
<comment type="caution">
    <text evidence="14">The sequence shown here is derived from an EMBL/GenBank/DDBJ whole genome shotgun (WGS) entry which is preliminary data.</text>
</comment>
<reference evidence="14 15" key="1">
    <citation type="submission" date="2017-09" db="EMBL/GenBank/DDBJ databases">
        <title>Depth-based differentiation of microbial function through sediment-hosted aquifers and enrichment of novel symbionts in the deep terrestrial subsurface.</title>
        <authorList>
            <person name="Probst A.J."/>
            <person name="Ladd B."/>
            <person name="Jarett J.K."/>
            <person name="Geller-Mcgrath D.E."/>
            <person name="Sieber C.M."/>
            <person name="Emerson J.B."/>
            <person name="Anantharaman K."/>
            <person name="Thomas B.C."/>
            <person name="Malmstrom R."/>
            <person name="Stieglmeier M."/>
            <person name="Klingl A."/>
            <person name="Woyke T."/>
            <person name="Ryan C.M."/>
            <person name="Banfield J.F."/>
        </authorList>
    </citation>
    <scope>NUCLEOTIDE SEQUENCE [LARGE SCALE GENOMIC DNA]</scope>
    <source>
        <strain evidence="14">CG22_combo_CG10-13_8_21_14_all_36_13</strain>
    </source>
</reference>
<comment type="similarity">
    <text evidence="2 10">Belongs to the ABC-4 integral membrane protein family. FtsX subfamily.</text>
</comment>
<organism evidence="14 15">
    <name type="scientific">Candidatus Campbellbacteria bacterium CG22_combo_CG10-13_8_21_14_all_36_13</name>
    <dbReference type="NCBI Taxonomy" id="1974529"/>
    <lineage>
        <taxon>Bacteria</taxon>
        <taxon>Candidatus Campbelliibacteriota</taxon>
    </lineage>
</organism>
<dbReference type="PIRSF" id="PIRSF003097">
    <property type="entry name" value="FtsX"/>
    <property type="match status" value="1"/>
</dbReference>
<feature type="domain" description="ABC3 transporter permease C-terminal" evidence="12">
    <location>
        <begin position="187"/>
        <end position="307"/>
    </location>
</feature>
<name>A0A2H0DYV0_9BACT</name>
<evidence type="ECO:0000256" key="9">
    <source>
        <dbReference type="ARBA" id="ARBA00023306"/>
    </source>
</evidence>
<evidence type="ECO:0000259" key="12">
    <source>
        <dbReference type="Pfam" id="PF02687"/>
    </source>
</evidence>
<evidence type="ECO:0000313" key="15">
    <source>
        <dbReference type="Proteomes" id="UP000231143"/>
    </source>
</evidence>
<evidence type="ECO:0000256" key="1">
    <source>
        <dbReference type="ARBA" id="ARBA00004651"/>
    </source>
</evidence>
<dbReference type="GO" id="GO:0005886">
    <property type="term" value="C:plasma membrane"/>
    <property type="evidence" value="ECO:0007669"/>
    <property type="project" value="UniProtKB-SubCell"/>
</dbReference>
<feature type="transmembrane region" description="Helical" evidence="11">
    <location>
        <begin position="183"/>
        <end position="208"/>
    </location>
</feature>
<accession>A0A2H0DYV0</accession>
<keyword evidence="5 10" id="KW-0132">Cell division</keyword>